<dbReference type="PROSITE" id="PS51779">
    <property type="entry name" value="POTRA"/>
    <property type="match status" value="3"/>
</dbReference>
<keyword evidence="12" id="KW-1185">Reference proteome</keyword>
<dbReference type="InterPro" id="IPR000184">
    <property type="entry name" value="Bac_surfAg_D15"/>
</dbReference>
<keyword evidence="7 8" id="KW-0998">Cell outer membrane</keyword>
<dbReference type="HAMAP" id="MF_01430">
    <property type="entry name" value="OM_assembly_BamA"/>
    <property type="match status" value="1"/>
</dbReference>
<feature type="domain" description="POTRA" evidence="10">
    <location>
        <begin position="354"/>
        <end position="427"/>
    </location>
</feature>
<dbReference type="InterPro" id="IPR023707">
    <property type="entry name" value="OM_assembly_BamA"/>
</dbReference>
<dbReference type="Pfam" id="PF07244">
    <property type="entry name" value="POTRA"/>
    <property type="match status" value="5"/>
</dbReference>
<dbReference type="PANTHER" id="PTHR12815:SF23">
    <property type="entry name" value="OUTER MEMBRANE PROTEIN ASSEMBLY FACTOR BAMA"/>
    <property type="match status" value="1"/>
</dbReference>
<evidence type="ECO:0000256" key="8">
    <source>
        <dbReference type="HAMAP-Rule" id="MF_01430"/>
    </source>
</evidence>
<dbReference type="InterPro" id="IPR039910">
    <property type="entry name" value="D15-like"/>
</dbReference>
<dbReference type="KEGG" id="hdn:Hden_1910"/>
<evidence type="ECO:0000256" key="3">
    <source>
        <dbReference type="ARBA" id="ARBA00022692"/>
    </source>
</evidence>
<dbReference type="InterPro" id="IPR034746">
    <property type="entry name" value="POTRA"/>
</dbReference>
<proteinExistence type="inferred from homology"/>
<protein>
    <recommendedName>
        <fullName evidence="8 9">Outer membrane protein assembly factor BamA</fullName>
    </recommendedName>
</protein>
<keyword evidence="6 8" id="KW-0472">Membrane</keyword>
<evidence type="ECO:0000256" key="9">
    <source>
        <dbReference type="NCBIfam" id="TIGR03303"/>
    </source>
</evidence>
<feature type="domain" description="POTRA" evidence="10">
    <location>
        <begin position="101"/>
        <end position="178"/>
    </location>
</feature>
<keyword evidence="2 8" id="KW-1134">Transmembrane beta strand</keyword>
<comment type="function">
    <text evidence="8">Part of the outer membrane protein assembly complex, which is involved in assembly and insertion of beta-barrel proteins into the outer membrane.</text>
</comment>
<comment type="subunit">
    <text evidence="8">Part of the Bam complex.</text>
</comment>
<dbReference type="InterPro" id="IPR010827">
    <property type="entry name" value="BamA/TamA_POTRA"/>
</dbReference>
<feature type="domain" description="POTRA" evidence="10">
    <location>
        <begin position="33"/>
        <end position="100"/>
    </location>
</feature>
<evidence type="ECO:0000256" key="5">
    <source>
        <dbReference type="ARBA" id="ARBA00022737"/>
    </source>
</evidence>
<organism evidence="11 12">
    <name type="scientific">Hyphomicrobium denitrificans (strain ATCC 51888 / DSM 1869 / NCIMB 11706 / TK 0415)</name>
    <dbReference type="NCBI Taxonomy" id="582899"/>
    <lineage>
        <taxon>Bacteria</taxon>
        <taxon>Pseudomonadati</taxon>
        <taxon>Pseudomonadota</taxon>
        <taxon>Alphaproteobacteria</taxon>
        <taxon>Hyphomicrobiales</taxon>
        <taxon>Hyphomicrobiaceae</taxon>
        <taxon>Hyphomicrobium</taxon>
    </lineage>
</organism>
<dbReference type="PANTHER" id="PTHR12815">
    <property type="entry name" value="SORTING AND ASSEMBLY MACHINERY SAMM50 PROTEIN FAMILY MEMBER"/>
    <property type="match status" value="1"/>
</dbReference>
<feature type="chain" id="PRO_5009010170" description="Outer membrane protein assembly factor BamA" evidence="8">
    <location>
        <begin position="19"/>
        <end position="795"/>
    </location>
</feature>
<comment type="similarity">
    <text evidence="8">Belongs to the BamA family.</text>
</comment>
<dbReference type="Gene3D" id="2.40.160.50">
    <property type="entry name" value="membrane protein fhac: a member of the omp85/tpsb transporter family"/>
    <property type="match status" value="1"/>
</dbReference>
<reference evidence="12" key="1">
    <citation type="journal article" date="2011" name="J. Bacteriol.">
        <title>Genome sequences of eight morphologically diverse alphaproteobacteria.</title>
        <authorList>
            <consortium name="US DOE Joint Genome Institute"/>
            <person name="Brown P.J."/>
            <person name="Kysela D.T."/>
            <person name="Buechlein A."/>
            <person name="Hemmerich C."/>
            <person name="Brun Y.V."/>
        </authorList>
    </citation>
    <scope>NUCLEOTIDE SEQUENCE [LARGE SCALE GENOMIC DNA]</scope>
    <source>
        <strain evidence="12">ATCC 51888 / DSM 1869 / NCIB 11706 / TK 0415</strain>
    </source>
</reference>
<keyword evidence="4 8" id="KW-0732">Signal</keyword>
<dbReference type="GO" id="GO:0051205">
    <property type="term" value="P:protein insertion into membrane"/>
    <property type="evidence" value="ECO:0007669"/>
    <property type="project" value="UniProtKB-UniRule"/>
</dbReference>
<dbReference type="PIRSF" id="PIRSF006076">
    <property type="entry name" value="OM_assembly_OMP85"/>
    <property type="match status" value="1"/>
</dbReference>
<evidence type="ECO:0000256" key="7">
    <source>
        <dbReference type="ARBA" id="ARBA00023237"/>
    </source>
</evidence>
<dbReference type="GO" id="GO:0009279">
    <property type="term" value="C:cell outer membrane"/>
    <property type="evidence" value="ECO:0007669"/>
    <property type="project" value="UniProtKB-SubCell"/>
</dbReference>
<dbReference type="eggNOG" id="COG4775">
    <property type="taxonomic scope" value="Bacteria"/>
</dbReference>
<accession>D8JZA9</accession>
<evidence type="ECO:0000259" key="10">
    <source>
        <dbReference type="PROSITE" id="PS51779"/>
    </source>
</evidence>
<dbReference type="GO" id="GO:0043165">
    <property type="term" value="P:Gram-negative-bacterium-type cell outer membrane assembly"/>
    <property type="evidence" value="ECO:0007669"/>
    <property type="project" value="UniProtKB-UniRule"/>
</dbReference>
<dbReference type="AlphaFoldDB" id="D8JZA9"/>
<keyword evidence="3 8" id="KW-0812">Transmembrane</keyword>
<evidence type="ECO:0000313" key="11">
    <source>
        <dbReference type="EMBL" id="ADJ23711.1"/>
    </source>
</evidence>
<dbReference type="Gene3D" id="3.10.20.310">
    <property type="entry name" value="membrane protein fhac"/>
    <property type="match status" value="5"/>
</dbReference>
<keyword evidence="5 8" id="KW-0677">Repeat</keyword>
<name>D8JZA9_HYPDA</name>
<dbReference type="Pfam" id="PF01103">
    <property type="entry name" value="Omp85"/>
    <property type="match status" value="1"/>
</dbReference>
<evidence type="ECO:0000313" key="12">
    <source>
        <dbReference type="Proteomes" id="UP000002033"/>
    </source>
</evidence>
<sequence precursor="true">MAGLRLFLALAFISPVIAMGDATWGSGAAFAQGVIRNIEVVGSRRVEPETVRSYLQFNVGDGYSAAKVDASIKALFATGLFADVSIQPKGSTIVVSVKENPIINQVAFEGNSEVDTATLSGEVQLKARSVFTRAKAQADVQRILDVYRRQGLFAASVEPKLIQLEESRVNLVFEITEGGATKVKGINFVGNHAFSDSQLRDVISTTQVGWFDFLKGTSIYDPDRMNLDRELIRQYYLKNGYADASVTAANAEIDPDGTGFLITFAVDEGPLYNFGAINIESSLPDVRPDDYRSQLLTNSGEVYDASEIDKTSEKLTLAVADAGYAFARVRPRATPDVANHTISISYIIDEGPRIYIERINVIGNTRTKDFVIRREFRLAEGDAFNSLMVDRAKKRLKALGIFKDVDIKRRPGSAPDRVVLDVMVQEQSTGELSFGAGYSTNEGVIGDVSITERNLFGNGQYLRLGLAGSFERMQVDLSFTEPRFLDRNLSAGFDLFYKQLNYQDSSGFDQRKAGGQVRLGFPIAENLWMQTSYGLSRDEIFDVSNNASIAIKEACGATNLLDNTTPGCRDSGYWTSLVGTTITYDKRNNAQNPTSGYFLQAGTDFAGLGGDAQYWRVNAEARAYYPITEKITFVGRAIGGTIQGWGGEDVRLLDSFFKGGETVRGFDRAGYGPRDLSSANHDALGGQTYWATTAEIRFPLPFVPDDLGLSGAVFADAGSLFGATGGVESALNAPGCVENGKPCQLADSSSIRSSVGASLMWNSPVGPIRMDFAKVLTKEKYDETQFFRFGASSRF</sequence>
<dbReference type="NCBIfam" id="TIGR03303">
    <property type="entry name" value="OM_YaeT"/>
    <property type="match status" value="1"/>
</dbReference>
<dbReference type="HOGENOM" id="CLU_007664_1_2_5"/>
<evidence type="ECO:0000256" key="2">
    <source>
        <dbReference type="ARBA" id="ARBA00022452"/>
    </source>
</evidence>
<evidence type="ECO:0000256" key="4">
    <source>
        <dbReference type="ARBA" id="ARBA00022729"/>
    </source>
</evidence>
<dbReference type="Proteomes" id="UP000002033">
    <property type="component" value="Chromosome"/>
</dbReference>
<feature type="signal peptide" evidence="8">
    <location>
        <begin position="1"/>
        <end position="18"/>
    </location>
</feature>
<evidence type="ECO:0000256" key="1">
    <source>
        <dbReference type="ARBA" id="ARBA00004370"/>
    </source>
</evidence>
<comment type="subcellular location">
    <subcellularLocation>
        <location evidence="8">Cell outer membrane</location>
    </subcellularLocation>
    <subcellularLocation>
        <location evidence="1">Membrane</location>
    </subcellularLocation>
</comment>
<dbReference type="STRING" id="582899.Hden_1910"/>
<evidence type="ECO:0000256" key="6">
    <source>
        <dbReference type="ARBA" id="ARBA00023136"/>
    </source>
</evidence>
<dbReference type="EMBL" id="CP002083">
    <property type="protein sequence ID" value="ADJ23711.1"/>
    <property type="molecule type" value="Genomic_DNA"/>
</dbReference>
<gene>
    <name evidence="8" type="primary">bamA</name>
    <name evidence="11" type="ordered locus">Hden_1910</name>
</gene>